<dbReference type="PANTHER" id="PTHR23502:SF64">
    <property type="entry name" value="TRANSPORTER, PUTATIVE (AFU_ORTHOLOGUE AFUA_3G11760)-RELATED"/>
    <property type="match status" value="1"/>
</dbReference>
<feature type="transmembrane region" description="Helical" evidence="5">
    <location>
        <begin position="287"/>
        <end position="311"/>
    </location>
</feature>
<feature type="transmembrane region" description="Helical" evidence="5">
    <location>
        <begin position="400"/>
        <end position="419"/>
    </location>
</feature>
<feature type="transmembrane region" description="Helical" evidence="5">
    <location>
        <begin position="777"/>
        <end position="801"/>
    </location>
</feature>
<keyword evidence="2 5" id="KW-0812">Transmembrane</keyword>
<dbReference type="EMBL" id="JAPEVG010000029">
    <property type="protein sequence ID" value="KAJ8495001.1"/>
    <property type="molecule type" value="Genomic_DNA"/>
</dbReference>
<dbReference type="Proteomes" id="UP001215151">
    <property type="component" value="Unassembled WGS sequence"/>
</dbReference>
<dbReference type="AlphaFoldDB" id="A0AAD7U2U0"/>
<sequence length="1048" mass="112262">MHQYTEESPLIDAEASTTDPEVLKHDLLYQRFTPAQKQVIVALISWAAVIPFLASGSFVPSIPEIARELGSSGTVISLAVSLSLVTASAGSLLWATYSGSYGRRTIFLTSLPCLCIGSAGVAMSQTVPTLMFWRVVQALGSSSGMSVGAGAIGDIYRLEERGAAMGIFFGASLFGPAIAPLLGGYATHYFSWRLAQWALFVMGLFALLPVWLWLPETLDPEKLRTWGATEEHKKPIFLNPFESLTLLRSPNIFAITLAGTTTLMTDFVLMIPLAYTIGKAYNITNEAIIGAFFLPLGFGNIIGAPLAGRLSDRVVIAWRKRRGGVWVPEDRLRATLWGAAVLVPMSILLSGLTTQFVPGTLGIGLNLVWLFMNGVGVDVVLSPSSAYYVDILHSQSAQTIAASGAFRAAAIACVTAFILPTINTIGVAATDAIFAVVAWIGFGLILMTIKYGDRMPTTGDSAASGLHLLPARTTLTMLTEEDALHEETPLLAQANALEAGPHTSPSKHEDQYNRFSRSQKRFIVALLSWVGLLPFLASGSFVPSVPEIARELHSTGPVINLAITLSIICAAIGSLMWATYSGTYGRRSVYLCSLPCLCIGSIGVAMSRSVPTLMFWRVVQAFGASSGLSVGAGAIGDMYRLEERGTAMGIFFGACFVGPAIAPVAGGIATHYASWRAAQWALFFMGVGAYIPIVLWLPETLDPEVARKKFLEAAGGDEERTFVWLNPFKSLALLRSPNILITTIAGTTALLTDYAPSALLIPLSYTIGKAYNITNEAIIGMFFLASGLGNIIGAPLAGHLADRAVIKGRERRGGQWYPEDRLRATLSGALFLVPLSTLFSGLATQFVPGMAGIVINVICLFVNGVAVDIMLTPPSSYYVDILHSRSAEVWAASSAVRQFAVALSTAGILPLINTIGVAATDTLFAMIAWGGFALIVLTIRYGDRMPRSSGICTSTRVFCSTRSLLHTVLYVLIRAITAKMSYTTFAPSYSYSTPASPNAFALFSIAQSPRDTYHIYEDARQVLRPSNGRTSVRKTKTSASGLKKIFGL</sequence>
<feature type="domain" description="Major facilitator superfamily (MFS) profile" evidence="6">
    <location>
        <begin position="40"/>
        <end position="453"/>
    </location>
</feature>
<dbReference type="SUPFAM" id="SSF103473">
    <property type="entry name" value="MFS general substrate transporter"/>
    <property type="match status" value="2"/>
</dbReference>
<dbReference type="InterPro" id="IPR011701">
    <property type="entry name" value="MFS"/>
</dbReference>
<dbReference type="PANTHER" id="PTHR23502">
    <property type="entry name" value="MAJOR FACILITATOR SUPERFAMILY"/>
    <property type="match status" value="1"/>
</dbReference>
<evidence type="ECO:0000256" key="2">
    <source>
        <dbReference type="ARBA" id="ARBA00022692"/>
    </source>
</evidence>
<reference evidence="7" key="1">
    <citation type="submission" date="2022-11" db="EMBL/GenBank/DDBJ databases">
        <title>Genome Sequence of Cubamyces cubensis.</title>
        <authorList>
            <person name="Buettner E."/>
        </authorList>
    </citation>
    <scope>NUCLEOTIDE SEQUENCE</scope>
    <source>
        <strain evidence="7">MPL-01</strain>
    </source>
</reference>
<feature type="transmembrane region" description="Helical" evidence="5">
    <location>
        <begin position="74"/>
        <end position="94"/>
    </location>
</feature>
<evidence type="ECO:0000256" key="5">
    <source>
        <dbReference type="SAM" id="Phobius"/>
    </source>
</evidence>
<dbReference type="InterPro" id="IPR036259">
    <property type="entry name" value="MFS_trans_sf"/>
</dbReference>
<feature type="transmembrane region" description="Helical" evidence="5">
    <location>
        <begin position="367"/>
        <end position="388"/>
    </location>
</feature>
<dbReference type="Gene3D" id="1.20.1720.10">
    <property type="entry name" value="Multidrug resistance protein D"/>
    <property type="match status" value="1"/>
</dbReference>
<evidence type="ECO:0000256" key="3">
    <source>
        <dbReference type="ARBA" id="ARBA00022989"/>
    </source>
</evidence>
<feature type="transmembrane region" description="Helical" evidence="5">
    <location>
        <begin position="332"/>
        <end position="352"/>
    </location>
</feature>
<feature type="transmembrane region" description="Helical" evidence="5">
    <location>
        <begin position="106"/>
        <end position="125"/>
    </location>
</feature>
<feature type="transmembrane region" description="Helical" evidence="5">
    <location>
        <begin position="614"/>
        <end position="635"/>
    </location>
</feature>
<feature type="transmembrane region" description="Helical" evidence="5">
    <location>
        <begin position="822"/>
        <end position="843"/>
    </location>
</feature>
<feature type="transmembrane region" description="Helical" evidence="5">
    <location>
        <begin position="918"/>
        <end position="939"/>
    </location>
</feature>
<feature type="transmembrane region" description="Helical" evidence="5">
    <location>
        <begin position="194"/>
        <end position="214"/>
    </location>
</feature>
<feature type="domain" description="Major facilitator superfamily (MFS) profile" evidence="6">
    <location>
        <begin position="523"/>
        <end position="946"/>
    </location>
</feature>
<dbReference type="PROSITE" id="PS50850">
    <property type="entry name" value="MFS"/>
    <property type="match status" value="2"/>
</dbReference>
<feature type="transmembrane region" description="Helical" evidence="5">
    <location>
        <begin position="589"/>
        <end position="608"/>
    </location>
</feature>
<feature type="transmembrane region" description="Helical" evidence="5">
    <location>
        <begin position="647"/>
        <end position="672"/>
    </location>
</feature>
<protein>
    <recommendedName>
        <fullName evidence="6">Major facilitator superfamily (MFS) profile domain-containing protein</fullName>
    </recommendedName>
</protein>
<evidence type="ECO:0000256" key="1">
    <source>
        <dbReference type="ARBA" id="ARBA00004141"/>
    </source>
</evidence>
<name>A0AAD7U2U0_9APHY</name>
<comment type="caution">
    <text evidence="7">The sequence shown here is derived from an EMBL/GenBank/DDBJ whole genome shotgun (WGS) entry which is preliminary data.</text>
</comment>
<proteinExistence type="predicted"/>
<keyword evidence="8" id="KW-1185">Reference proteome</keyword>
<evidence type="ECO:0000259" key="6">
    <source>
        <dbReference type="PROSITE" id="PS50850"/>
    </source>
</evidence>
<dbReference type="GO" id="GO:0022857">
    <property type="term" value="F:transmembrane transporter activity"/>
    <property type="evidence" value="ECO:0007669"/>
    <property type="project" value="InterPro"/>
</dbReference>
<feature type="transmembrane region" description="Helical" evidence="5">
    <location>
        <begin position="425"/>
        <end position="446"/>
    </location>
</feature>
<feature type="transmembrane region" description="Helical" evidence="5">
    <location>
        <begin position="522"/>
        <end position="545"/>
    </location>
</feature>
<dbReference type="Gene3D" id="1.20.1250.20">
    <property type="entry name" value="MFS general substrate transporter like domains"/>
    <property type="match status" value="1"/>
</dbReference>
<evidence type="ECO:0000256" key="4">
    <source>
        <dbReference type="ARBA" id="ARBA00023136"/>
    </source>
</evidence>
<accession>A0AAD7U2U0</accession>
<feature type="transmembrane region" description="Helical" evidence="5">
    <location>
        <begin position="849"/>
        <end position="869"/>
    </location>
</feature>
<dbReference type="GO" id="GO:0005886">
    <property type="term" value="C:plasma membrane"/>
    <property type="evidence" value="ECO:0007669"/>
    <property type="project" value="TreeGrafter"/>
</dbReference>
<comment type="subcellular location">
    <subcellularLocation>
        <location evidence="1">Membrane</location>
        <topology evidence="1">Multi-pass membrane protein</topology>
    </subcellularLocation>
</comment>
<evidence type="ECO:0000313" key="7">
    <source>
        <dbReference type="EMBL" id="KAJ8495001.1"/>
    </source>
</evidence>
<evidence type="ECO:0000313" key="8">
    <source>
        <dbReference type="Proteomes" id="UP001215151"/>
    </source>
</evidence>
<gene>
    <name evidence="7" type="ORF">ONZ51_g1970</name>
</gene>
<feature type="transmembrane region" description="Helical" evidence="5">
    <location>
        <begin position="252"/>
        <end position="275"/>
    </location>
</feature>
<keyword evidence="4 5" id="KW-0472">Membrane</keyword>
<feature type="transmembrane region" description="Helical" evidence="5">
    <location>
        <begin position="164"/>
        <end position="182"/>
    </location>
</feature>
<dbReference type="Pfam" id="PF07690">
    <property type="entry name" value="MFS_1"/>
    <property type="match status" value="2"/>
</dbReference>
<feature type="transmembrane region" description="Helical" evidence="5">
    <location>
        <begin position="557"/>
        <end position="577"/>
    </location>
</feature>
<dbReference type="InterPro" id="IPR020846">
    <property type="entry name" value="MFS_dom"/>
</dbReference>
<feature type="transmembrane region" description="Helical" evidence="5">
    <location>
        <begin position="39"/>
        <end position="62"/>
    </location>
</feature>
<feature type="transmembrane region" description="Helical" evidence="5">
    <location>
        <begin position="678"/>
        <end position="698"/>
    </location>
</feature>
<organism evidence="7 8">
    <name type="scientific">Trametes cubensis</name>
    <dbReference type="NCBI Taxonomy" id="1111947"/>
    <lineage>
        <taxon>Eukaryota</taxon>
        <taxon>Fungi</taxon>
        <taxon>Dikarya</taxon>
        <taxon>Basidiomycota</taxon>
        <taxon>Agaricomycotina</taxon>
        <taxon>Agaricomycetes</taxon>
        <taxon>Polyporales</taxon>
        <taxon>Polyporaceae</taxon>
        <taxon>Trametes</taxon>
    </lineage>
</organism>
<keyword evidence="3 5" id="KW-1133">Transmembrane helix</keyword>
<feature type="transmembrane region" description="Helical" evidence="5">
    <location>
        <begin position="131"/>
        <end position="152"/>
    </location>
</feature>